<reference evidence="14 15" key="1">
    <citation type="journal article" date="2015" name="Nature">
        <title>rRNA introns, odd ribosomes, and small enigmatic genomes across a large radiation of phyla.</title>
        <authorList>
            <person name="Brown C.T."/>
            <person name="Hug L.A."/>
            <person name="Thomas B.C."/>
            <person name="Sharon I."/>
            <person name="Castelle C.J."/>
            <person name="Singh A."/>
            <person name="Wilkins M.J."/>
            <person name="Williams K.H."/>
            <person name="Banfield J.F."/>
        </authorList>
    </citation>
    <scope>NUCLEOTIDE SEQUENCE [LARGE SCALE GENOMIC DNA]</scope>
</reference>
<evidence type="ECO:0000313" key="14">
    <source>
        <dbReference type="EMBL" id="AKM81929.1"/>
    </source>
</evidence>
<keyword evidence="6 10" id="KW-0573">Peptidoglycan synthesis</keyword>
<name>A0A0G4B264_9BACT</name>
<feature type="domain" description="Glycosyl transferase family 28 C-terminal" evidence="13">
    <location>
        <begin position="186"/>
        <end position="325"/>
    </location>
</feature>
<dbReference type="UniPathway" id="UPA00219"/>
<dbReference type="Proteomes" id="UP000035648">
    <property type="component" value="Chromosome"/>
</dbReference>
<feature type="binding site" evidence="10">
    <location>
        <position position="287"/>
    </location>
    <ligand>
        <name>UDP-N-acetyl-alpha-D-glucosamine</name>
        <dbReference type="ChEBI" id="CHEBI:57705"/>
    </ligand>
</feature>
<comment type="subcellular location">
    <subcellularLocation>
        <location evidence="10">Cell membrane</location>
        <topology evidence="10">Peripheral membrane protein</topology>
        <orientation evidence="10">Cytoplasmic side</orientation>
    </subcellularLocation>
</comment>
<comment type="similarity">
    <text evidence="10">Belongs to the glycosyltransferase 28 family. MurG subfamily.</text>
</comment>
<dbReference type="Pfam" id="PF04101">
    <property type="entry name" value="Glyco_tran_28_C"/>
    <property type="match status" value="1"/>
</dbReference>
<proteinExistence type="inferred from homology"/>
<comment type="catalytic activity">
    <reaction evidence="10">
        <text>di-trans,octa-cis-undecaprenyl diphospho-N-acetyl-alpha-D-muramoyl-L-alanyl-D-glutamyl-meso-2,6-diaminopimeloyl-D-alanyl-D-alanine + UDP-N-acetyl-alpha-D-glucosamine = di-trans,octa-cis-undecaprenyl diphospho-[N-acetyl-alpha-D-glucosaminyl-(1-&gt;4)]-N-acetyl-alpha-D-muramoyl-L-alanyl-D-glutamyl-meso-2,6-diaminopimeloyl-D-alanyl-D-alanine + UDP + H(+)</text>
        <dbReference type="Rhea" id="RHEA:31227"/>
        <dbReference type="ChEBI" id="CHEBI:15378"/>
        <dbReference type="ChEBI" id="CHEBI:57705"/>
        <dbReference type="ChEBI" id="CHEBI:58223"/>
        <dbReference type="ChEBI" id="CHEBI:61387"/>
        <dbReference type="ChEBI" id="CHEBI:61388"/>
        <dbReference type="EC" id="2.4.1.227"/>
    </reaction>
</comment>
<dbReference type="InterPro" id="IPR004276">
    <property type="entry name" value="GlycoTrans_28_N"/>
</dbReference>
<dbReference type="GO" id="GO:0051301">
    <property type="term" value="P:cell division"/>
    <property type="evidence" value="ECO:0007669"/>
    <property type="project" value="UniProtKB-KW"/>
</dbReference>
<feature type="domain" description="Glycosyltransferase family 28 N-terminal" evidence="12">
    <location>
        <begin position="4"/>
        <end position="142"/>
    </location>
</feature>
<keyword evidence="9 10" id="KW-0961">Cell wall biogenesis/degradation</keyword>
<dbReference type="AlphaFoldDB" id="A0A0G4B264"/>
<dbReference type="CDD" id="cd03785">
    <property type="entry name" value="GT28_MurG"/>
    <property type="match status" value="1"/>
</dbReference>
<dbReference type="SUPFAM" id="SSF53756">
    <property type="entry name" value="UDP-Glycosyltransferase/glycogen phosphorylase"/>
    <property type="match status" value="1"/>
</dbReference>
<keyword evidence="8 10" id="KW-0131">Cell cycle</keyword>
<evidence type="ECO:0000256" key="11">
    <source>
        <dbReference type="SAM" id="Phobius"/>
    </source>
</evidence>
<comment type="caution">
    <text evidence="10">Lacks conserved residue(s) required for the propagation of feature annotation.</text>
</comment>
<keyword evidence="3 10" id="KW-0328">Glycosyltransferase</keyword>
<dbReference type="PANTHER" id="PTHR21015">
    <property type="entry name" value="UDP-N-ACETYLGLUCOSAMINE--N-ACETYLMURAMYL-(PENTAPEPTIDE) PYROPHOSPHORYL-UNDECAPRENOL N-ACETYLGLUCOSAMINE TRANSFERASE 1"/>
    <property type="match status" value="1"/>
</dbReference>
<evidence type="ECO:0000256" key="4">
    <source>
        <dbReference type="ARBA" id="ARBA00022679"/>
    </source>
</evidence>
<comment type="function">
    <text evidence="10">Cell wall formation. Catalyzes the transfer of a GlcNAc subunit on undecaprenyl-pyrophosphoryl-MurNAc-pentapeptide (lipid intermediate I) to form undecaprenyl-pyrophosphoryl-MurNAc-(pentapeptide)GlcNAc (lipid intermediate II).</text>
</comment>
<dbReference type="KEGG" id="bbgw:UT28_C0001G0114"/>
<dbReference type="GO" id="GO:0009252">
    <property type="term" value="P:peptidoglycan biosynthetic process"/>
    <property type="evidence" value="ECO:0007669"/>
    <property type="project" value="UniProtKB-UniRule"/>
</dbReference>
<evidence type="ECO:0000256" key="5">
    <source>
        <dbReference type="ARBA" id="ARBA00022960"/>
    </source>
</evidence>
<keyword evidence="11" id="KW-1133">Transmembrane helix</keyword>
<dbReference type="Pfam" id="PF03033">
    <property type="entry name" value="Glyco_transf_28"/>
    <property type="match status" value="1"/>
</dbReference>
<dbReference type="PANTHER" id="PTHR21015:SF27">
    <property type="entry name" value="UDP-N-ACETYLGLUCOSAMINE--N-ACETYLMURAMYL-(PENTAPEPTIDE) PYROPHOSPHORYL-UNDECAPRENOL N-ACETYLGLUCOSAMINE TRANSFERASE"/>
    <property type="match status" value="1"/>
</dbReference>
<comment type="pathway">
    <text evidence="10">Cell wall biogenesis; peptidoglycan biosynthesis.</text>
</comment>
<keyword evidence="2 10" id="KW-0132">Cell division</keyword>
<dbReference type="GO" id="GO:0005975">
    <property type="term" value="P:carbohydrate metabolic process"/>
    <property type="evidence" value="ECO:0007669"/>
    <property type="project" value="InterPro"/>
</dbReference>
<keyword evidence="1 10" id="KW-1003">Cell membrane</keyword>
<dbReference type="GO" id="GO:0051991">
    <property type="term" value="F:UDP-N-acetyl-D-glucosamine:N-acetylmuramoyl-L-alanyl-D-glutamyl-meso-2,6-diaminopimelyl-D-alanyl-D-alanine-diphosphoundecaprenol 4-beta-N-acetylglucosaminlytransferase activity"/>
    <property type="evidence" value="ECO:0007669"/>
    <property type="project" value="RHEA"/>
</dbReference>
<evidence type="ECO:0000256" key="10">
    <source>
        <dbReference type="HAMAP-Rule" id="MF_00033"/>
    </source>
</evidence>
<accession>A0A0G4B264</accession>
<dbReference type="InterPro" id="IPR007235">
    <property type="entry name" value="Glyco_trans_28_C"/>
</dbReference>
<dbReference type="Gene3D" id="3.40.50.2000">
    <property type="entry name" value="Glycogen Phosphorylase B"/>
    <property type="match status" value="2"/>
</dbReference>
<keyword evidence="5 10" id="KW-0133">Cell shape</keyword>
<dbReference type="NCBIfam" id="TIGR01133">
    <property type="entry name" value="murG"/>
    <property type="match status" value="1"/>
</dbReference>
<feature type="binding site" evidence="10">
    <location>
        <begin position="11"/>
        <end position="13"/>
    </location>
    <ligand>
        <name>UDP-N-acetyl-alpha-D-glucosamine</name>
        <dbReference type="ChEBI" id="CHEBI:57705"/>
    </ligand>
</feature>
<evidence type="ECO:0000259" key="12">
    <source>
        <dbReference type="Pfam" id="PF03033"/>
    </source>
</evidence>
<dbReference type="HAMAP" id="MF_00033">
    <property type="entry name" value="MurG"/>
    <property type="match status" value="1"/>
</dbReference>
<evidence type="ECO:0000256" key="7">
    <source>
        <dbReference type="ARBA" id="ARBA00023136"/>
    </source>
</evidence>
<gene>
    <name evidence="10 14" type="primary">murG</name>
    <name evidence="14" type="ORF">UT28_C0001G0114</name>
</gene>
<dbReference type="STRING" id="1618337.UT28_C0001G0114"/>
<evidence type="ECO:0000313" key="15">
    <source>
        <dbReference type="Proteomes" id="UP000035648"/>
    </source>
</evidence>
<feature type="binding site" evidence="10">
    <location>
        <position position="171"/>
    </location>
    <ligand>
        <name>UDP-N-acetyl-alpha-D-glucosamine</name>
        <dbReference type="ChEBI" id="CHEBI:57705"/>
    </ligand>
</feature>
<keyword evidence="11" id="KW-0812">Transmembrane</keyword>
<evidence type="ECO:0000256" key="9">
    <source>
        <dbReference type="ARBA" id="ARBA00023316"/>
    </source>
</evidence>
<dbReference type="EMBL" id="CP011213">
    <property type="protein sequence ID" value="AKM81929.1"/>
    <property type="molecule type" value="Genomic_DNA"/>
</dbReference>
<dbReference type="GO" id="GO:0005886">
    <property type="term" value="C:plasma membrane"/>
    <property type="evidence" value="ECO:0007669"/>
    <property type="project" value="UniProtKB-SubCell"/>
</dbReference>
<dbReference type="GO" id="GO:0071555">
    <property type="term" value="P:cell wall organization"/>
    <property type="evidence" value="ECO:0007669"/>
    <property type="project" value="UniProtKB-KW"/>
</dbReference>
<keyword evidence="4 10" id="KW-0808">Transferase</keyword>
<evidence type="ECO:0000256" key="6">
    <source>
        <dbReference type="ARBA" id="ARBA00022984"/>
    </source>
</evidence>
<protein>
    <recommendedName>
        <fullName evidence="10">UDP-N-acetylglucosamine--N-acetylmuramyl-(pentapeptide) pyrophosphoryl-undecaprenol N-acetylglucosamine transferase</fullName>
        <ecNumber evidence="10">2.4.1.227</ecNumber>
    </recommendedName>
    <alternativeName>
        <fullName evidence="10">Undecaprenyl-PP-MurNAc-pentapeptide-UDPGlcNAc GlcNAc transferase</fullName>
    </alternativeName>
</protein>
<dbReference type="GO" id="GO:0050511">
    <property type="term" value="F:undecaprenyldiphospho-muramoylpentapeptide beta-N-acetylglucosaminyltransferase activity"/>
    <property type="evidence" value="ECO:0007669"/>
    <property type="project" value="UniProtKB-UniRule"/>
</dbReference>
<dbReference type="GO" id="GO:0008360">
    <property type="term" value="P:regulation of cell shape"/>
    <property type="evidence" value="ECO:0007669"/>
    <property type="project" value="UniProtKB-KW"/>
</dbReference>
<dbReference type="InterPro" id="IPR006009">
    <property type="entry name" value="GlcNAc_MurG"/>
</dbReference>
<evidence type="ECO:0000256" key="3">
    <source>
        <dbReference type="ARBA" id="ARBA00022676"/>
    </source>
</evidence>
<feature type="binding site" evidence="10">
    <location>
        <position position="193"/>
    </location>
    <ligand>
        <name>UDP-N-acetyl-alpha-D-glucosamine</name>
        <dbReference type="ChEBI" id="CHEBI:57705"/>
    </ligand>
</feature>
<keyword evidence="7 10" id="KW-0472">Membrane</keyword>
<evidence type="ECO:0000256" key="8">
    <source>
        <dbReference type="ARBA" id="ARBA00023306"/>
    </source>
</evidence>
<feature type="transmembrane region" description="Helical" evidence="11">
    <location>
        <begin position="65"/>
        <end position="88"/>
    </location>
</feature>
<evidence type="ECO:0000256" key="1">
    <source>
        <dbReference type="ARBA" id="ARBA00022475"/>
    </source>
</evidence>
<sequence>MKKVIFTGGGTAGHIYPIIALIEALRSNARVASLYVGSRNGPEKDISIKREIKFKGIFTGKRRNYFSFSNLIDMFKIFFGLIQAYFLLKSFKPDLIFSKGGYVAFPIIFWAKRFNIPLIVHESDSIMGSINIYASRFARKICVGFPIEYYKEQTIQKIPFNKLVYTGIPLRKEFHNLATAKNEKPTILITGGSQGAAKLNSLILEIVPELVKKYEIYHLVGKNDFEEIKEKFQNENYKVIDFSENMPELMNKSDLIISRAGSTIAEISFLGKASILIPLPTAHMDHQTKNAQIYADKNAAVMLTEKGLTASSLLSIINHLMEDNGFRELIGHHAKEFAVEDSTSEIIDLLFENLEV</sequence>
<evidence type="ECO:0000259" key="13">
    <source>
        <dbReference type="Pfam" id="PF04101"/>
    </source>
</evidence>
<evidence type="ECO:0000256" key="2">
    <source>
        <dbReference type="ARBA" id="ARBA00022618"/>
    </source>
</evidence>
<dbReference type="EC" id="2.4.1.227" evidence="10"/>
<organism evidence="14 15">
    <name type="scientific">Berkelbacteria bacterium GW2011_GWE1_39_12</name>
    <dbReference type="NCBI Taxonomy" id="1618337"/>
    <lineage>
        <taxon>Bacteria</taxon>
        <taxon>Candidatus Berkelbacteria</taxon>
    </lineage>
</organism>